<keyword evidence="7" id="KW-1185">Reference proteome</keyword>
<evidence type="ECO:0000256" key="4">
    <source>
        <dbReference type="ARBA" id="ARBA00022842"/>
    </source>
</evidence>
<comment type="caution">
    <text evidence="6">The sequence shown here is derived from an EMBL/GenBank/DDBJ whole genome shotgun (WGS) entry which is preliminary data.</text>
</comment>
<evidence type="ECO:0000313" key="6">
    <source>
        <dbReference type="EMBL" id="MDQ0223211.1"/>
    </source>
</evidence>
<keyword evidence="3 6" id="KW-0378">Hydrolase</keyword>
<evidence type="ECO:0000256" key="1">
    <source>
        <dbReference type="ARBA" id="ARBA00001946"/>
    </source>
</evidence>
<keyword evidence="5" id="KW-0119">Carbohydrate metabolism</keyword>
<evidence type="ECO:0000256" key="5">
    <source>
        <dbReference type="ARBA" id="ARBA00023277"/>
    </source>
</evidence>
<keyword evidence="4" id="KW-0460">Magnesium</keyword>
<comment type="cofactor">
    <cofactor evidence="1">
        <name>Mg(2+)</name>
        <dbReference type="ChEBI" id="CHEBI:18420"/>
    </cofactor>
</comment>
<evidence type="ECO:0000256" key="2">
    <source>
        <dbReference type="ARBA" id="ARBA00022723"/>
    </source>
</evidence>
<reference evidence="6 7" key="1">
    <citation type="submission" date="2023-07" db="EMBL/GenBank/DDBJ databases">
        <title>Genomic Encyclopedia of Type Strains, Phase IV (KMG-IV): sequencing the most valuable type-strain genomes for metagenomic binning, comparative biology and taxonomic classification.</title>
        <authorList>
            <person name="Goeker M."/>
        </authorList>
    </citation>
    <scope>NUCLEOTIDE SEQUENCE [LARGE SCALE GENOMIC DNA]</scope>
    <source>
        <strain evidence="6 7">DSM 105143</strain>
    </source>
</reference>
<dbReference type="GO" id="GO:0016787">
    <property type="term" value="F:hydrolase activity"/>
    <property type="evidence" value="ECO:0007669"/>
    <property type="project" value="UniProtKB-KW"/>
</dbReference>
<dbReference type="Proteomes" id="UP001223079">
    <property type="component" value="Unassembled WGS sequence"/>
</dbReference>
<organism evidence="6 7">
    <name type="scientific">Streptococcus moroccensis</name>
    <dbReference type="NCBI Taxonomy" id="1451356"/>
    <lineage>
        <taxon>Bacteria</taxon>
        <taxon>Bacillati</taxon>
        <taxon>Bacillota</taxon>
        <taxon>Bacilli</taxon>
        <taxon>Lactobacillales</taxon>
        <taxon>Streptococcaceae</taxon>
        <taxon>Streptococcus</taxon>
    </lineage>
</organism>
<dbReference type="RefSeq" id="WP_307122362.1">
    <property type="nucleotide sequence ID" value="NZ_JAUSTM010000020.1"/>
</dbReference>
<evidence type="ECO:0000313" key="7">
    <source>
        <dbReference type="Proteomes" id="UP001223079"/>
    </source>
</evidence>
<dbReference type="Gene3D" id="3.20.20.370">
    <property type="entry name" value="Glycoside hydrolase/deacetylase"/>
    <property type="match status" value="1"/>
</dbReference>
<keyword evidence="2" id="KW-0479">Metal-binding</keyword>
<accession>A0ABT9YT90</accession>
<dbReference type="InterPro" id="IPR006879">
    <property type="entry name" value="YdjC-like"/>
</dbReference>
<evidence type="ECO:0000256" key="3">
    <source>
        <dbReference type="ARBA" id="ARBA00022801"/>
    </source>
</evidence>
<protein>
    <submittedName>
        <fullName evidence="6">Glycoside hydrolase/deacetylase ChbG (UPF0249 family)</fullName>
    </submittedName>
</protein>
<sequence>MKDFLIRADDLGYSEGVNLGIGKAVSNGLVKSVGVMVNMPSTFHGLDLLKDYDVYLGQHTNICLGKPILDPKLIPSLCQNNGEFHTSKTYREAYRKGEDFVNLDEAVLEIEAQYHQFVYLTGEKPSYFEGHAIASPNFFKALEIVANKYDLPYLPMPTGEESISFGKAEIQLSIPKNFEVYENNPFSIIENTVMNSRKGICHMLVFHPGYIDAYLLRNSSMTTVRALEVEMLCHPDTRTYLEENNIRLITFDDLIKS</sequence>
<gene>
    <name evidence="6" type="ORF">J2S23_001786</name>
</gene>
<dbReference type="CDD" id="cd10805">
    <property type="entry name" value="YdjC_like_1"/>
    <property type="match status" value="1"/>
</dbReference>
<dbReference type="InterPro" id="IPR011330">
    <property type="entry name" value="Glyco_hydro/deAcase_b/a-brl"/>
</dbReference>
<name>A0ABT9YT90_9STRE</name>
<dbReference type="PANTHER" id="PTHR31609">
    <property type="entry name" value="YDJC DEACETYLASE FAMILY MEMBER"/>
    <property type="match status" value="1"/>
</dbReference>
<dbReference type="PANTHER" id="PTHR31609:SF1">
    <property type="entry name" value="CARBOHYDRATE DEACETYLASE"/>
    <property type="match status" value="1"/>
</dbReference>
<dbReference type="SUPFAM" id="SSF88713">
    <property type="entry name" value="Glycoside hydrolase/deacetylase"/>
    <property type="match status" value="1"/>
</dbReference>
<dbReference type="EMBL" id="JAUSTM010000020">
    <property type="protein sequence ID" value="MDQ0223211.1"/>
    <property type="molecule type" value="Genomic_DNA"/>
</dbReference>
<proteinExistence type="predicted"/>
<dbReference type="Pfam" id="PF04794">
    <property type="entry name" value="YdjC"/>
    <property type="match status" value="1"/>
</dbReference>